<dbReference type="Proteomes" id="UP000054921">
    <property type="component" value="Unassembled WGS sequence"/>
</dbReference>
<dbReference type="PATRIC" id="fig|28084.5.peg.292"/>
<evidence type="ECO:0000313" key="2">
    <source>
        <dbReference type="EMBL" id="KTC82594.1"/>
    </source>
</evidence>
<dbReference type="EMBL" id="LR134173">
    <property type="protein sequence ID" value="VEB35307.1"/>
    <property type="molecule type" value="Genomic_DNA"/>
</dbReference>
<accession>A0A0W0SGU9</accession>
<dbReference type="Proteomes" id="UP000277577">
    <property type="component" value="Chromosome"/>
</dbReference>
<reference evidence="2 4" key="1">
    <citation type="submission" date="2015-11" db="EMBL/GenBank/DDBJ databases">
        <title>Genomic analysis of 38 Legionella species identifies large and diverse effector repertoires.</title>
        <authorList>
            <person name="Burstein D."/>
            <person name="Amaro F."/>
            <person name="Zusman T."/>
            <person name="Lifshitz Z."/>
            <person name="Cohen O."/>
            <person name="Gilbert J.A."/>
            <person name="Pupko T."/>
            <person name="Shuman H.A."/>
            <person name="Segal G."/>
        </authorList>
    </citation>
    <scope>NUCLEOTIDE SEQUENCE [LARGE SCALE GENOMIC DNA]</scope>
    <source>
        <strain evidence="2 4">ORW</strain>
    </source>
</reference>
<organism evidence="2 4">
    <name type="scientific">Legionella cherrii</name>
    <dbReference type="NCBI Taxonomy" id="28084"/>
    <lineage>
        <taxon>Bacteria</taxon>
        <taxon>Pseudomonadati</taxon>
        <taxon>Pseudomonadota</taxon>
        <taxon>Gammaproteobacteria</taxon>
        <taxon>Legionellales</taxon>
        <taxon>Legionellaceae</taxon>
        <taxon>Legionella</taxon>
    </lineage>
</organism>
<dbReference type="RefSeq" id="WP_028381226.1">
    <property type="nucleotide sequence ID" value="NZ_CAAAIT010000004.1"/>
</dbReference>
<feature type="compositionally biased region" description="Basic and acidic residues" evidence="1">
    <location>
        <begin position="267"/>
        <end position="276"/>
    </location>
</feature>
<keyword evidence="5" id="KW-1185">Reference proteome</keyword>
<dbReference type="STRING" id="28084.Lche_0274"/>
<reference evidence="3 5" key="2">
    <citation type="submission" date="2018-12" db="EMBL/GenBank/DDBJ databases">
        <authorList>
            <consortium name="Pathogen Informatics"/>
        </authorList>
    </citation>
    <scope>NUCLEOTIDE SEQUENCE [LARGE SCALE GENOMIC DNA]</scope>
    <source>
        <strain evidence="3 5">NCTC11976</strain>
    </source>
</reference>
<dbReference type="EMBL" id="LNXW01000008">
    <property type="protein sequence ID" value="KTC82594.1"/>
    <property type="molecule type" value="Genomic_DNA"/>
</dbReference>
<evidence type="ECO:0000256" key="1">
    <source>
        <dbReference type="SAM" id="MobiDB-lite"/>
    </source>
</evidence>
<dbReference type="AlphaFoldDB" id="A0A0W0SGU9"/>
<sequence>MDDPFASLNEAIESVFHLIPMRNGKYTYDEIQQLKDAMDNYEANEKTSFRELVRALGSALPHFEKWGINFEPIKKSVDSLAEQHKDVVDWNKYLIHRPKISSRLHFYALQNPQHDVELIPWLNTISERTSPQEEPELPAMLIAHRNFLGFSKRLNSHLKKDPEFLSRLIMESKENFIQIASTRLILYLTDEQLATAIVKYIPDLLQNHPDPLVQVEQLMDKLNGILSNGRSISTLLRNSVAEKILTRSEFSEFFRIYQSEEYKNRQEHSSFEEKDFNSMSMTNIPK</sequence>
<name>A0A0W0SGU9_9GAMM</name>
<feature type="region of interest" description="Disordered" evidence="1">
    <location>
        <begin position="267"/>
        <end position="286"/>
    </location>
</feature>
<evidence type="ECO:0000313" key="5">
    <source>
        <dbReference type="Proteomes" id="UP000277577"/>
    </source>
</evidence>
<feature type="compositionally biased region" description="Polar residues" evidence="1">
    <location>
        <begin position="277"/>
        <end position="286"/>
    </location>
</feature>
<gene>
    <name evidence="2" type="ORF">Lche_0274</name>
    <name evidence="3" type="ORF">NCTC11976_01290</name>
</gene>
<dbReference type="OrthoDB" id="5651381at2"/>
<proteinExistence type="predicted"/>
<evidence type="ECO:0000313" key="3">
    <source>
        <dbReference type="EMBL" id="VEB35307.1"/>
    </source>
</evidence>
<protein>
    <submittedName>
        <fullName evidence="2">Uncharacterized protein</fullName>
    </submittedName>
</protein>
<evidence type="ECO:0000313" key="4">
    <source>
        <dbReference type="Proteomes" id="UP000054921"/>
    </source>
</evidence>